<feature type="region of interest" description="Disordered" evidence="1">
    <location>
        <begin position="217"/>
        <end position="299"/>
    </location>
</feature>
<dbReference type="InterPro" id="IPR000300">
    <property type="entry name" value="IPPc"/>
</dbReference>
<dbReference type="Proteomes" id="UP000188320">
    <property type="component" value="Unassembled WGS sequence"/>
</dbReference>
<dbReference type="Gene3D" id="3.60.10.10">
    <property type="entry name" value="Endonuclease/exonuclease/phosphatase"/>
    <property type="match status" value="1"/>
</dbReference>
<comment type="caution">
    <text evidence="3">The sequence shown here is derived from an EMBL/GenBank/DDBJ whole genome shotgun (WGS) entry which is preliminary data.</text>
</comment>
<evidence type="ECO:0000259" key="2">
    <source>
        <dbReference type="SMART" id="SM00128"/>
    </source>
</evidence>
<dbReference type="InterPro" id="IPR046985">
    <property type="entry name" value="IP5"/>
</dbReference>
<keyword evidence="4" id="KW-1185">Reference proteome</keyword>
<feature type="compositionally biased region" description="Basic and acidic residues" evidence="1">
    <location>
        <begin position="515"/>
        <end position="532"/>
    </location>
</feature>
<dbReference type="SMART" id="SM00128">
    <property type="entry name" value="IPPc"/>
    <property type="match status" value="1"/>
</dbReference>
<dbReference type="EMBL" id="LSSK01000026">
    <property type="protein sequence ID" value="OMH85971.1"/>
    <property type="molecule type" value="Genomic_DNA"/>
</dbReference>
<dbReference type="Pfam" id="PF22669">
    <property type="entry name" value="Exo_endo_phos2"/>
    <property type="match status" value="1"/>
</dbReference>
<organism evidence="3 4">
    <name type="scientific">Zancudomyces culisetae</name>
    <name type="common">Gut fungus</name>
    <name type="synonym">Smittium culisetae</name>
    <dbReference type="NCBI Taxonomy" id="1213189"/>
    <lineage>
        <taxon>Eukaryota</taxon>
        <taxon>Fungi</taxon>
        <taxon>Fungi incertae sedis</taxon>
        <taxon>Zoopagomycota</taxon>
        <taxon>Kickxellomycotina</taxon>
        <taxon>Harpellomycetes</taxon>
        <taxon>Harpellales</taxon>
        <taxon>Legeriomycetaceae</taxon>
        <taxon>Zancudomyces</taxon>
    </lineage>
</organism>
<feature type="region of interest" description="Disordered" evidence="1">
    <location>
        <begin position="422"/>
        <end position="446"/>
    </location>
</feature>
<evidence type="ECO:0000256" key="1">
    <source>
        <dbReference type="SAM" id="MobiDB-lite"/>
    </source>
</evidence>
<protein>
    <submittedName>
        <fullName evidence="3">Inositol polyphosphate 5-phosphatase OCRL-1</fullName>
    </submittedName>
</protein>
<feature type="compositionally biased region" description="Polar residues" evidence="1">
    <location>
        <begin position="218"/>
        <end position="232"/>
    </location>
</feature>
<dbReference type="GO" id="GO:0004439">
    <property type="term" value="F:phosphatidylinositol-4,5-bisphosphate 5-phosphatase activity"/>
    <property type="evidence" value="ECO:0007669"/>
    <property type="project" value="TreeGrafter"/>
</dbReference>
<evidence type="ECO:0000313" key="3">
    <source>
        <dbReference type="EMBL" id="OMH85971.1"/>
    </source>
</evidence>
<feature type="domain" description="Inositol polyphosphate-related phosphatase" evidence="2">
    <location>
        <begin position="1"/>
        <end position="247"/>
    </location>
</feature>
<accession>A0A1R1PYD8</accession>
<feature type="region of interest" description="Disordered" evidence="1">
    <location>
        <begin position="498"/>
        <end position="645"/>
    </location>
</feature>
<dbReference type="GO" id="GO:0046856">
    <property type="term" value="P:phosphatidylinositol dephosphorylation"/>
    <property type="evidence" value="ECO:0007669"/>
    <property type="project" value="InterPro"/>
</dbReference>
<feature type="compositionally biased region" description="Basic and acidic residues" evidence="1">
    <location>
        <begin position="624"/>
        <end position="635"/>
    </location>
</feature>
<sequence length="670" mass="72242">MMLLVFCKNTEVDRIRQVQSYHMGLGLLGYMGNKGGVGIRMRIDETSIVFVNSHLVHEEGNASKRNYQFQELIKRMEFKGELKDVNLDATKTSMDSDDRKGSVGGQRQQLQQEKEIMEVKKIFDSSYVFWFGDLNYRIEAPTNIINNLLGTGNYKLLLGLDQLYISREKRLAFEMFTEEEIKFLPTYRYIQGTANFDPKRNPAWCDRILYWKNPKLSGGSSNPVSANISRNTSGNLSIGASGNASGNTSGNISRNASAIFKGDNGENASRNTGGDASDKSVDKQQLGAANATQQMSVQQSEQVTEPAVTMAVEPRSVSSPGPSVFTGLSSGPVLRTEGVEVGPEPGGRVSGSDNSSTGYNTSVNKGGVIKCYEYNSEPSQNTSDHKPVFGIFEIDTVGFSPEKYSQVYSTILEEMNIKENATSLPNTEKPGAGSGSGGGSDRITDNNGICNDSQIWVNPVKGVVLPGSQVEIEAIIYKTKGESEGEKIVLSIADSSLVQNEGDRSSGSGSGADTDVSKKQETKEIQQQKDEAIAPAGDSESPQASSTAAKQETSSNPSIIENGNSVVEAKDPINTDIPGGGSGSDSSGSSDSSDSGNTSVINEKSTESKEDSIDEDDYLVYYEKAVKPNTDHNKNNDTSGSNDVSGRHDEILVLRIVGGRDIFIVVSYEL</sequence>
<name>A0A1R1PYD8_ZANCU</name>
<dbReference type="SUPFAM" id="SSF56219">
    <property type="entry name" value="DNase I-like"/>
    <property type="match status" value="1"/>
</dbReference>
<feature type="compositionally biased region" description="Polar residues" evidence="1">
    <location>
        <begin position="290"/>
        <end position="299"/>
    </location>
</feature>
<dbReference type="InterPro" id="IPR036691">
    <property type="entry name" value="Endo/exonu/phosph_ase_sf"/>
</dbReference>
<reference evidence="4" key="1">
    <citation type="submission" date="2017-01" db="EMBL/GenBank/DDBJ databases">
        <authorList>
            <person name="Wang Y."/>
            <person name="White M."/>
            <person name="Kvist S."/>
            <person name="Moncalvo J.-M."/>
        </authorList>
    </citation>
    <scope>NUCLEOTIDE SEQUENCE [LARGE SCALE GENOMIC DNA]</scope>
    <source>
        <strain evidence="4">COL-18-3</strain>
    </source>
</reference>
<feature type="region of interest" description="Disordered" evidence="1">
    <location>
        <begin position="89"/>
        <end position="109"/>
    </location>
</feature>
<evidence type="ECO:0000313" key="4">
    <source>
        <dbReference type="Proteomes" id="UP000188320"/>
    </source>
</evidence>
<dbReference type="PANTHER" id="PTHR11200">
    <property type="entry name" value="INOSITOL 5-PHOSPHATASE"/>
    <property type="match status" value="1"/>
</dbReference>
<dbReference type="OrthoDB" id="7862313at2759"/>
<feature type="compositionally biased region" description="Low complexity" evidence="1">
    <location>
        <begin position="584"/>
        <end position="596"/>
    </location>
</feature>
<feature type="region of interest" description="Disordered" evidence="1">
    <location>
        <begin position="340"/>
        <end position="360"/>
    </location>
</feature>
<feature type="compositionally biased region" description="Low complexity" evidence="1">
    <location>
        <begin position="233"/>
        <end position="253"/>
    </location>
</feature>
<gene>
    <name evidence="3" type="ORF">AX774_g480</name>
</gene>
<dbReference type="AlphaFoldDB" id="A0A1R1PYD8"/>
<dbReference type="PANTHER" id="PTHR11200:SF275">
    <property type="entry name" value="LD06095P"/>
    <property type="match status" value="1"/>
</dbReference>
<feature type="compositionally biased region" description="Polar residues" evidence="1">
    <location>
        <begin position="540"/>
        <end position="565"/>
    </location>
</feature>
<proteinExistence type="predicted"/>